<dbReference type="Gramene" id="TraesCS3D03G1147500.1">
    <property type="protein sequence ID" value="TraesCS3D03G1147500.1.CDS1"/>
    <property type="gene ID" value="TraesCS3D03G1147500"/>
</dbReference>
<reference evidence="3" key="1">
    <citation type="submission" date="2018-08" db="EMBL/GenBank/DDBJ databases">
        <authorList>
            <person name="Rossello M."/>
        </authorList>
    </citation>
    <scope>NUCLEOTIDE SEQUENCE [LARGE SCALE GENOMIC DNA]</scope>
    <source>
        <strain evidence="3">cv. Chinese Spring</strain>
    </source>
</reference>
<evidence type="ECO:0000259" key="2">
    <source>
        <dbReference type="Pfam" id="PF03478"/>
    </source>
</evidence>
<dbReference type="OrthoDB" id="586421at2759"/>
<feature type="region of interest" description="Disordered" evidence="1">
    <location>
        <begin position="282"/>
        <end position="315"/>
    </location>
</feature>
<protein>
    <recommendedName>
        <fullName evidence="2">KIB1-4 beta-propeller domain-containing protein</fullName>
    </recommendedName>
</protein>
<dbReference type="SUPFAM" id="SSF81383">
    <property type="entry name" value="F-box domain"/>
    <property type="match status" value="1"/>
</dbReference>
<dbReference type="Gramene" id="TraesLDM3D03G01994750.1">
    <property type="protein sequence ID" value="TraesLDM3D03G01994750.1.CDS1"/>
    <property type="gene ID" value="TraesLDM3D03G01994750"/>
</dbReference>
<dbReference type="Gramene" id="TraesCS3D02G518500.1">
    <property type="protein sequence ID" value="TraesCS3D02G518500.1.cds1"/>
    <property type="gene ID" value="TraesCS3D02G518500"/>
</dbReference>
<dbReference type="Gramene" id="TraesSYM3D03G02021650.1">
    <property type="protein sequence ID" value="TraesSYM3D03G02021650.1.CDS1"/>
    <property type="gene ID" value="TraesSYM3D03G02021650"/>
</dbReference>
<accession>A0A3B6H2M5</accession>
<dbReference type="Gramene" id="TraesNOR3D03G02022550.1">
    <property type="protein sequence ID" value="TraesNOR3D03G02022550.1.CDS1"/>
    <property type="gene ID" value="TraesNOR3D03G02022550"/>
</dbReference>
<feature type="domain" description="KIB1-4 beta-propeller" evidence="2">
    <location>
        <begin position="66"/>
        <end position="274"/>
    </location>
</feature>
<dbReference type="PANTHER" id="PTHR33110:SF64">
    <property type="entry name" value="F-BOX DOMAIN-CONTAINING PROTEIN"/>
    <property type="match status" value="1"/>
</dbReference>
<dbReference type="Gramene" id="TraesWEE_scaffold_057812_01G000100.1">
    <property type="protein sequence ID" value="TraesWEE_scaffold_057812_01G000100.1"/>
    <property type="gene ID" value="TraesWEE_scaffold_057812_01G000100"/>
</dbReference>
<feature type="compositionally biased region" description="Polar residues" evidence="1">
    <location>
        <begin position="282"/>
        <end position="296"/>
    </location>
</feature>
<dbReference type="InterPro" id="IPR005174">
    <property type="entry name" value="KIB1-4_b-propeller"/>
</dbReference>
<dbReference type="Gramene" id="TraesCLE_scaffold_051177_01G000200.1">
    <property type="protein sequence ID" value="TraesCLE_scaffold_051177_01G000200.1"/>
    <property type="gene ID" value="TraesCLE_scaffold_051177_01G000200"/>
</dbReference>
<organism evidence="3">
    <name type="scientific">Triticum aestivum</name>
    <name type="common">Wheat</name>
    <dbReference type="NCBI Taxonomy" id="4565"/>
    <lineage>
        <taxon>Eukaryota</taxon>
        <taxon>Viridiplantae</taxon>
        <taxon>Streptophyta</taxon>
        <taxon>Embryophyta</taxon>
        <taxon>Tracheophyta</taxon>
        <taxon>Spermatophyta</taxon>
        <taxon>Magnoliopsida</taxon>
        <taxon>Liliopsida</taxon>
        <taxon>Poales</taxon>
        <taxon>Poaceae</taxon>
        <taxon>BOP clade</taxon>
        <taxon>Pooideae</taxon>
        <taxon>Triticodae</taxon>
        <taxon>Triticeae</taxon>
        <taxon>Triticinae</taxon>
        <taxon>Triticum</taxon>
    </lineage>
</organism>
<dbReference type="InterPro" id="IPR036047">
    <property type="entry name" value="F-box-like_dom_sf"/>
</dbReference>
<dbReference type="Proteomes" id="UP000019116">
    <property type="component" value="Chromosome 3D"/>
</dbReference>
<sequence length="345" mass="36994">MSWPDLPAELIAGIAYRITSHADLARFRSVCPSWRSASAEHAACRRVPLLLLHTEDHFGVNRRLWSLADDTVVEVPVPAVRVFSFLYASHHGWMLGVADDLSATLLHPFTSASESLPALPPSFRDNGQEILCDMVWDKSPDAVMVSPGMGAYFCRLRPGDGPWSPVGGCSQGANHVSSITYCDGTVYLLDGRAHRVTTVDAETFDVAAVIEPPDMAAPPHTWLEPESALIVSSGELLLIVRTHLMFEPFFHGSDCLFKAFRADGRSPAAAWSEIAGATSASAPCSWTTSDGSASRPTGSTGCGGTASTWPARTRSSPMSTWWTATGATPCPCSTWTTSLPSPSRS</sequence>
<name>A0A3B6H2M5_WHEAT</name>
<evidence type="ECO:0000256" key="1">
    <source>
        <dbReference type="SAM" id="MobiDB-lite"/>
    </source>
</evidence>
<dbReference type="Gramene" id="TraesMAC3D03G01994990.1">
    <property type="protein sequence ID" value="TraesMAC3D03G01994990.1.CDS1"/>
    <property type="gene ID" value="TraesMAC3D03G01994990"/>
</dbReference>
<dbReference type="PANTHER" id="PTHR33110">
    <property type="entry name" value="F-BOX/KELCH-REPEAT PROTEIN-RELATED"/>
    <property type="match status" value="1"/>
</dbReference>
<dbReference type="Gramene" id="TraesJAG3D03G02003530.1">
    <property type="protein sequence ID" value="TraesJAG3D03G02003530.1.CDS1"/>
    <property type="gene ID" value="TraesJAG3D03G02003530"/>
</dbReference>
<dbReference type="Gramene" id="TraesSTA3D03G01991620.1">
    <property type="protein sequence ID" value="TraesSTA3D03G01991620.1.CDS1"/>
    <property type="gene ID" value="TraesSTA3D03G01991620"/>
</dbReference>
<dbReference type="Gene3D" id="1.20.1280.50">
    <property type="match status" value="1"/>
</dbReference>
<dbReference type="Pfam" id="PF03478">
    <property type="entry name" value="Beta-prop_KIB1-4"/>
    <property type="match status" value="1"/>
</dbReference>
<keyword evidence="4" id="KW-1185">Reference proteome</keyword>
<dbReference type="Gramene" id="TraesROB_scaffold_055393_01G000100.1">
    <property type="protein sequence ID" value="TraesROB_scaffold_055393_01G000100.1"/>
    <property type="gene ID" value="TraesROB_scaffold_055393_01G000100"/>
</dbReference>
<proteinExistence type="predicted"/>
<dbReference type="EnsemblPlants" id="TraesCS3D02G518500.1">
    <property type="protein sequence ID" value="TraesCS3D02G518500.1.cds1"/>
    <property type="gene ID" value="TraesCS3D02G518500"/>
</dbReference>
<dbReference type="Gramene" id="TraesARI3D03G02031060.1">
    <property type="protein sequence ID" value="TraesARI3D03G02031060.1.CDS1"/>
    <property type="gene ID" value="TraesARI3D03G02031060"/>
</dbReference>
<reference evidence="3" key="2">
    <citation type="submission" date="2018-10" db="UniProtKB">
        <authorList>
            <consortium name="EnsemblPlants"/>
        </authorList>
    </citation>
    <scope>IDENTIFICATION</scope>
</reference>
<dbReference type="Gramene" id="TraesCAD_scaffold_000970_01G000200.1">
    <property type="protein sequence ID" value="TraesCAD_scaffold_000970_01G000200.1"/>
    <property type="gene ID" value="TraesCAD_scaffold_000970_01G000200"/>
</dbReference>
<evidence type="ECO:0000313" key="3">
    <source>
        <dbReference type="EnsemblPlants" id="TraesCS3D02G518500.1.cds1"/>
    </source>
</evidence>
<dbReference type="AlphaFoldDB" id="A0A3B6H2M5"/>
<evidence type="ECO:0000313" key="4">
    <source>
        <dbReference type="Proteomes" id="UP000019116"/>
    </source>
</evidence>
<dbReference type="Gramene" id="TraesJUL3D03G02014620.1">
    <property type="protein sequence ID" value="TraesJUL3D03G02014620.1.CDS1"/>
    <property type="gene ID" value="TraesJUL3D03G02014620"/>
</dbReference>